<dbReference type="Proteomes" id="UP000316331">
    <property type="component" value="Unassembled WGS sequence"/>
</dbReference>
<reference evidence="2 3" key="1">
    <citation type="submission" date="2019-06" db="EMBL/GenBank/DDBJ databases">
        <title>Sequencing the genomes of 1000 actinobacteria strains.</title>
        <authorList>
            <person name="Klenk H.-P."/>
        </authorList>
    </citation>
    <scope>NUCLEOTIDE SEQUENCE [LARGE SCALE GENOMIC DNA]</scope>
    <source>
        <strain evidence="2 3">DSM 103495</strain>
    </source>
</reference>
<evidence type="ECO:0000256" key="1">
    <source>
        <dbReference type="SAM" id="MobiDB-lite"/>
    </source>
</evidence>
<proteinExistence type="predicted"/>
<feature type="region of interest" description="Disordered" evidence="1">
    <location>
        <begin position="276"/>
        <end position="310"/>
    </location>
</feature>
<keyword evidence="3" id="KW-1185">Reference proteome</keyword>
<dbReference type="AlphaFoldDB" id="A0A543FFP2"/>
<gene>
    <name evidence="2" type="ORF">FB390_4383</name>
</gene>
<protein>
    <submittedName>
        <fullName evidence="2">Uncharacterized protein</fullName>
    </submittedName>
</protein>
<comment type="caution">
    <text evidence="2">The sequence shown here is derived from an EMBL/GenBank/DDBJ whole genome shotgun (WGS) entry which is preliminary data.</text>
</comment>
<evidence type="ECO:0000313" key="3">
    <source>
        <dbReference type="Proteomes" id="UP000316331"/>
    </source>
</evidence>
<organism evidence="2 3">
    <name type="scientific">Nocardia bhagyanarayanae</name>
    <dbReference type="NCBI Taxonomy" id="1215925"/>
    <lineage>
        <taxon>Bacteria</taxon>
        <taxon>Bacillati</taxon>
        <taxon>Actinomycetota</taxon>
        <taxon>Actinomycetes</taxon>
        <taxon>Mycobacteriales</taxon>
        <taxon>Nocardiaceae</taxon>
        <taxon>Nocardia</taxon>
    </lineage>
</organism>
<evidence type="ECO:0000313" key="2">
    <source>
        <dbReference type="EMBL" id="TQM32688.1"/>
    </source>
</evidence>
<accession>A0A543FFP2</accession>
<dbReference type="EMBL" id="VFPG01000001">
    <property type="protein sequence ID" value="TQM32688.1"/>
    <property type="molecule type" value="Genomic_DNA"/>
</dbReference>
<sequence length="310" mass="34376">MTLRDDMADMASWQTRLLEQIQNLAADYRRLALHGPTDHDASAHTVVDMGLTRWRAGLSDRLHERRELEAQAYVVGVPPRLVDTAREHGLAGIHWNDGELVRLSRTGGRSASRDGALERIREQVYQLQRSAMLAAATPTSWHAGEVGVTDQLTRNMQGRWRLAEALGFVASTSAPEHARLWDDTRWRWQRLAETTVSGSTALDLHIELVAAARPSVEELADHALSLLERRAQLHGRSGRWADAPQFLIADASAAITTLADPGPQWAATRAAIDLITTSSEPSQEWQERDADSSAAQQGPYFGPDTEPDFR</sequence>
<dbReference type="OrthoDB" id="4568366at2"/>
<dbReference type="RefSeq" id="WP_141810560.1">
    <property type="nucleotide sequence ID" value="NZ_VFPG01000001.1"/>
</dbReference>
<name>A0A543FFP2_9NOCA</name>